<accession>A0ABT9ZEG1</accession>
<sequence length="81" mass="9381">MGYILPIQQDTYTQYANRFSKIQGHYSHIVAPQRAASIQREQKKATEKQQKKFSQVLEEKMFEQEVKNSLTGKGNHINLLG</sequence>
<comment type="caution">
    <text evidence="1">The sequence shown here is derived from an EMBL/GenBank/DDBJ whole genome shotgun (WGS) entry which is preliminary data.</text>
</comment>
<reference evidence="1 2" key="1">
    <citation type="submission" date="2023-07" db="EMBL/GenBank/DDBJ databases">
        <title>Genomic Encyclopedia of Type Strains, Phase IV (KMG-IV): sequencing the most valuable type-strain genomes for metagenomic binning, comparative biology and taxonomic classification.</title>
        <authorList>
            <person name="Goeker M."/>
        </authorList>
    </citation>
    <scope>NUCLEOTIDE SEQUENCE [LARGE SCALE GENOMIC DNA]</scope>
    <source>
        <strain evidence="1 2">DSM 29005</strain>
    </source>
</reference>
<name>A0ABT9ZEG1_9BACI</name>
<proteinExistence type="predicted"/>
<evidence type="ECO:0000313" key="2">
    <source>
        <dbReference type="Proteomes" id="UP001234495"/>
    </source>
</evidence>
<protein>
    <submittedName>
        <fullName evidence="1">Uncharacterized protein</fullName>
    </submittedName>
</protein>
<organism evidence="1 2">
    <name type="scientific">Metabacillus malikii</name>
    <dbReference type="NCBI Taxonomy" id="1504265"/>
    <lineage>
        <taxon>Bacteria</taxon>
        <taxon>Bacillati</taxon>
        <taxon>Bacillota</taxon>
        <taxon>Bacilli</taxon>
        <taxon>Bacillales</taxon>
        <taxon>Bacillaceae</taxon>
        <taxon>Metabacillus</taxon>
    </lineage>
</organism>
<keyword evidence="2" id="KW-1185">Reference proteome</keyword>
<dbReference type="RefSeq" id="WP_307340318.1">
    <property type="nucleotide sequence ID" value="NZ_JAUSUD010000007.1"/>
</dbReference>
<gene>
    <name evidence="1" type="ORF">J2S19_001906</name>
</gene>
<dbReference type="EMBL" id="JAUSUD010000007">
    <property type="protein sequence ID" value="MDQ0230650.1"/>
    <property type="molecule type" value="Genomic_DNA"/>
</dbReference>
<dbReference type="Proteomes" id="UP001234495">
    <property type="component" value="Unassembled WGS sequence"/>
</dbReference>
<evidence type="ECO:0000313" key="1">
    <source>
        <dbReference type="EMBL" id="MDQ0230650.1"/>
    </source>
</evidence>